<comment type="caution">
    <text evidence="10">The sequence shown here is derived from an EMBL/GenBank/DDBJ whole genome shotgun (WGS) entry which is preliminary data.</text>
</comment>
<accession>A0A813PGS9</accession>
<dbReference type="InterPro" id="IPR005804">
    <property type="entry name" value="FA_desaturase_dom"/>
</dbReference>
<dbReference type="GO" id="GO:0006629">
    <property type="term" value="P:lipid metabolic process"/>
    <property type="evidence" value="ECO:0007669"/>
    <property type="project" value="InterPro"/>
</dbReference>
<dbReference type="Proteomes" id="UP000663845">
    <property type="component" value="Unassembled WGS sequence"/>
</dbReference>
<feature type="transmembrane region" description="Helical" evidence="8">
    <location>
        <begin position="925"/>
        <end position="946"/>
    </location>
</feature>
<feature type="transmembrane region" description="Helical" evidence="8">
    <location>
        <begin position="444"/>
        <end position="463"/>
    </location>
</feature>
<feature type="domain" description="Fatty acid desaturase" evidence="9">
    <location>
        <begin position="81"/>
        <end position="328"/>
    </location>
</feature>
<organism evidence="10 11">
    <name type="scientific">Adineta steineri</name>
    <dbReference type="NCBI Taxonomy" id="433720"/>
    <lineage>
        <taxon>Eukaryota</taxon>
        <taxon>Metazoa</taxon>
        <taxon>Spiralia</taxon>
        <taxon>Gnathifera</taxon>
        <taxon>Rotifera</taxon>
        <taxon>Eurotatoria</taxon>
        <taxon>Bdelloidea</taxon>
        <taxon>Adinetida</taxon>
        <taxon>Adinetidae</taxon>
        <taxon>Adineta</taxon>
    </lineage>
</organism>
<evidence type="ECO:0000256" key="3">
    <source>
        <dbReference type="ARBA" id="ARBA00022448"/>
    </source>
</evidence>
<feature type="transmembrane region" description="Helical" evidence="8">
    <location>
        <begin position="538"/>
        <end position="556"/>
    </location>
</feature>
<keyword evidence="6 8" id="KW-0472">Membrane</keyword>
<feature type="transmembrane region" description="Helical" evidence="8">
    <location>
        <begin position="723"/>
        <end position="745"/>
    </location>
</feature>
<dbReference type="PANTHER" id="PTHR11660:SF57">
    <property type="entry name" value="SOLUTE CARRIER FAMILY 40 MEMBER"/>
    <property type="match status" value="1"/>
</dbReference>
<keyword evidence="3" id="KW-0813">Transport</keyword>
<evidence type="ECO:0000256" key="6">
    <source>
        <dbReference type="ARBA" id="ARBA00023136"/>
    </source>
</evidence>
<feature type="transmembrane region" description="Helical" evidence="8">
    <location>
        <begin position="233"/>
        <end position="254"/>
    </location>
</feature>
<evidence type="ECO:0000313" key="10">
    <source>
        <dbReference type="EMBL" id="CAF0752621.1"/>
    </source>
</evidence>
<feature type="transmembrane region" description="Helical" evidence="8">
    <location>
        <begin position="204"/>
        <end position="227"/>
    </location>
</feature>
<evidence type="ECO:0000256" key="8">
    <source>
        <dbReference type="SAM" id="Phobius"/>
    </source>
</evidence>
<reference evidence="10" key="1">
    <citation type="submission" date="2021-02" db="EMBL/GenBank/DDBJ databases">
        <authorList>
            <person name="Nowell W R."/>
        </authorList>
    </citation>
    <scope>NUCLEOTIDE SEQUENCE</scope>
</reference>
<comment type="similarity">
    <text evidence="2">Belongs to the ferroportin (FP) (TC 2.A.100) family. SLC40A subfamily.</text>
</comment>
<sequence>MGKGGHNTLVESSHDEQIDSTLPHRLPTLSEIKVKIPAHCFRPTVRESMTYVAKDIVYVALTFFVMYQIQKMFTYGFMFFPVYWYIQGTLYTSLFVLGHDCGHGSFSFYPLLNNIVGTILHTWILAPYYTWKVTHNKHHKNTCNIDKDEVFYPQQGEAHEDSLMDDIFFWFPGVGWFYYLIKGYSPRTVNHFNPFDPMFYNKHFFGVCSSLALYLGMCYLMFVYAMTYGFINLLAYHIIPVFIFASYMVIITLLHHTEIDVPWYTDSEWNNVKGQLSTVDRHYGHAHSIIHSIGTHQIHHLFTKVPHYHLEEATAHFRKAFPDLVRYNEEPVLFAFARMCKIFLKQRSFQGDSKGDRMWNFAIGIYFISLNPTNLQGVAINGIALNVVVILFATAIGNWIDRNPRLSSLRKILFFQNLSVASMAVLVVYALYNQSTIPSNWMIIIQGFLIGIGMIAQLSSVACKVSVSRDWIVALYGSDRQNLASRFSFILILFCFFKLFPIRIDTNATLRRIDLLSGVLAPILTGAVMAFTSRWISAVLIAGWNVVSLGFELFLYTRVYHSAIDVLSHKTSSERFLIGIGMIAQLSSVACKVSVSRDWIVALYGSDRQNLASRFSFILLLFCFFKLFPIRIDTNATLRRIDLLSGVLAPILTGAVMAFTSRWISAVLIAGWNVVSLGFELFLYTRVYHSAIDVLSHKTSSEKSSESKKKEGISKFCPSFQGLGTYASLSVCLPGLSLALLYMTVLSFDSVTRAYVIEQGLSEVLLGLLNGLGSIVGIIGTFIYPIFVKRTGLVRTGVIGFWSEFSMLILCLLSLFVHGTSFTPFKRFTIGSCHLYDEMSNKDSTINIKPFECSNSKFSVLLLVIGITLNRFGLWIADLTVTQLQQERVPENIRGRIGGTQHSLNQFFDMLRYTLIILLPRMSQFGYHICSSVLSVFLASFIYTIWSCSSASQLVPPATDIEMSETNANSVQQREADQIEMINPVDNNSDNKNDS</sequence>
<name>A0A813PGS9_9BILA</name>
<feature type="transmembrane region" description="Helical" evidence="8">
    <location>
        <begin position="378"/>
        <end position="400"/>
    </location>
</feature>
<dbReference type="GO" id="GO:0005381">
    <property type="term" value="F:iron ion transmembrane transporter activity"/>
    <property type="evidence" value="ECO:0007669"/>
    <property type="project" value="InterPro"/>
</dbReference>
<comment type="subcellular location">
    <subcellularLocation>
        <location evidence="1">Membrane</location>
        <topology evidence="1">Multi-pass membrane protein</topology>
    </subcellularLocation>
</comment>
<keyword evidence="4 8" id="KW-0812">Transmembrane</keyword>
<dbReference type="SUPFAM" id="SSF103473">
    <property type="entry name" value="MFS general substrate transporter"/>
    <property type="match status" value="1"/>
</dbReference>
<dbReference type="Pfam" id="PF00487">
    <property type="entry name" value="FA_desaturase"/>
    <property type="match status" value="1"/>
</dbReference>
<dbReference type="Pfam" id="PF06963">
    <property type="entry name" value="FPN1"/>
    <property type="match status" value="3"/>
</dbReference>
<feature type="transmembrane region" description="Helical" evidence="8">
    <location>
        <begin position="576"/>
        <end position="595"/>
    </location>
</feature>
<dbReference type="EMBL" id="CAJNOG010000013">
    <property type="protein sequence ID" value="CAF0752621.1"/>
    <property type="molecule type" value="Genomic_DNA"/>
</dbReference>
<dbReference type="CDD" id="cd03507">
    <property type="entry name" value="Delta12-FADS-like"/>
    <property type="match status" value="1"/>
</dbReference>
<feature type="region of interest" description="Disordered" evidence="7">
    <location>
        <begin position="967"/>
        <end position="995"/>
    </location>
</feature>
<dbReference type="PANTHER" id="PTHR11660">
    <property type="entry name" value="SOLUTE CARRIER FAMILY 40 MEMBER"/>
    <property type="match status" value="1"/>
</dbReference>
<evidence type="ECO:0000259" key="9">
    <source>
        <dbReference type="Pfam" id="PF00487"/>
    </source>
</evidence>
<proteinExistence type="inferred from homology"/>
<evidence type="ECO:0000256" key="1">
    <source>
        <dbReference type="ARBA" id="ARBA00004141"/>
    </source>
</evidence>
<evidence type="ECO:0000313" key="11">
    <source>
        <dbReference type="Proteomes" id="UP000663845"/>
    </source>
</evidence>
<evidence type="ECO:0000256" key="4">
    <source>
        <dbReference type="ARBA" id="ARBA00022692"/>
    </source>
</evidence>
<feature type="transmembrane region" description="Helical" evidence="8">
    <location>
        <begin position="611"/>
        <end position="629"/>
    </location>
</feature>
<gene>
    <name evidence="10" type="ORF">JYZ213_LOCUS2581</name>
</gene>
<dbReference type="GO" id="GO:0016020">
    <property type="term" value="C:membrane"/>
    <property type="evidence" value="ECO:0007669"/>
    <property type="project" value="UniProtKB-SubCell"/>
</dbReference>
<evidence type="ECO:0000256" key="2">
    <source>
        <dbReference type="ARBA" id="ARBA00006279"/>
    </source>
</evidence>
<dbReference type="InterPro" id="IPR036259">
    <property type="entry name" value="MFS_trans_sf"/>
</dbReference>
<keyword evidence="5 8" id="KW-1133">Transmembrane helix</keyword>
<dbReference type="AlphaFoldDB" id="A0A813PGS9"/>
<feature type="transmembrane region" description="Helical" evidence="8">
    <location>
        <begin position="412"/>
        <end position="432"/>
    </location>
</feature>
<dbReference type="InterPro" id="IPR009716">
    <property type="entry name" value="Ferroportin-1"/>
</dbReference>
<protein>
    <recommendedName>
        <fullName evidence="9">Fatty acid desaturase domain-containing protein</fullName>
    </recommendedName>
</protein>
<feature type="transmembrane region" description="Helical" evidence="8">
    <location>
        <begin position="167"/>
        <end position="184"/>
    </location>
</feature>
<evidence type="ECO:0000256" key="7">
    <source>
        <dbReference type="SAM" id="MobiDB-lite"/>
    </source>
</evidence>
<evidence type="ECO:0000256" key="5">
    <source>
        <dbReference type="ARBA" id="ARBA00022989"/>
    </source>
</evidence>
<feature type="transmembrane region" description="Helical" evidence="8">
    <location>
        <begin position="483"/>
        <end position="501"/>
    </location>
</feature>
<feature type="transmembrane region" description="Helical" evidence="8">
    <location>
        <begin position="641"/>
        <end position="660"/>
    </location>
</feature>
<feature type="transmembrane region" description="Helical" evidence="8">
    <location>
        <begin position="765"/>
        <end position="787"/>
    </location>
</feature>
<feature type="transmembrane region" description="Helical" evidence="8">
    <location>
        <begin position="111"/>
        <end position="131"/>
    </location>
</feature>
<feature type="transmembrane region" description="Helical" evidence="8">
    <location>
        <begin position="82"/>
        <end position="99"/>
    </location>
</feature>
<feature type="transmembrane region" description="Helical" evidence="8">
    <location>
        <begin position="799"/>
        <end position="817"/>
    </location>
</feature>